<evidence type="ECO:0000313" key="2">
    <source>
        <dbReference type="Proteomes" id="UP000814033"/>
    </source>
</evidence>
<evidence type="ECO:0000313" key="1">
    <source>
        <dbReference type="EMBL" id="KAI0050491.1"/>
    </source>
</evidence>
<reference evidence="1" key="1">
    <citation type="submission" date="2021-02" db="EMBL/GenBank/DDBJ databases">
        <authorList>
            <consortium name="DOE Joint Genome Institute"/>
            <person name="Ahrendt S."/>
            <person name="Looney B.P."/>
            <person name="Miyauchi S."/>
            <person name="Morin E."/>
            <person name="Drula E."/>
            <person name="Courty P.E."/>
            <person name="Chicoki N."/>
            <person name="Fauchery L."/>
            <person name="Kohler A."/>
            <person name="Kuo A."/>
            <person name="Labutti K."/>
            <person name="Pangilinan J."/>
            <person name="Lipzen A."/>
            <person name="Riley R."/>
            <person name="Andreopoulos W."/>
            <person name="He G."/>
            <person name="Johnson J."/>
            <person name="Barry K.W."/>
            <person name="Grigoriev I.V."/>
            <person name="Nagy L."/>
            <person name="Hibbett D."/>
            <person name="Henrissat B."/>
            <person name="Matheny P.B."/>
            <person name="Labbe J."/>
            <person name="Martin F."/>
        </authorList>
    </citation>
    <scope>NUCLEOTIDE SEQUENCE</scope>
    <source>
        <strain evidence="1">FP105234-sp</strain>
    </source>
</reference>
<dbReference type="Proteomes" id="UP000814033">
    <property type="component" value="Unassembled WGS sequence"/>
</dbReference>
<proteinExistence type="predicted"/>
<reference evidence="1" key="2">
    <citation type="journal article" date="2022" name="New Phytol.">
        <title>Evolutionary transition to the ectomycorrhizal habit in the genomes of a hyperdiverse lineage of mushroom-forming fungi.</title>
        <authorList>
            <person name="Looney B."/>
            <person name="Miyauchi S."/>
            <person name="Morin E."/>
            <person name="Drula E."/>
            <person name="Courty P.E."/>
            <person name="Kohler A."/>
            <person name="Kuo A."/>
            <person name="LaButti K."/>
            <person name="Pangilinan J."/>
            <person name="Lipzen A."/>
            <person name="Riley R."/>
            <person name="Andreopoulos W."/>
            <person name="He G."/>
            <person name="Johnson J."/>
            <person name="Nolan M."/>
            <person name="Tritt A."/>
            <person name="Barry K.W."/>
            <person name="Grigoriev I.V."/>
            <person name="Nagy L.G."/>
            <person name="Hibbett D."/>
            <person name="Henrissat B."/>
            <person name="Matheny P.B."/>
            <person name="Labbe J."/>
            <person name="Martin F.M."/>
        </authorList>
    </citation>
    <scope>NUCLEOTIDE SEQUENCE</scope>
    <source>
        <strain evidence="1">FP105234-sp</strain>
    </source>
</reference>
<sequence length="506" mass="57987">MNIARYPSDELIYSTPLPNAPPPPALLVAPVPVPLPASPVPPSPAEKPADYVYYQRRPDDFSSDARARATAAKVKLESFYKAALETAIDLNVRGAELERQLAEMPEDRQHREARRHAKTQSQFLRLRRTKIGLQDFRTVKVIGKGAFGEVRLVQKVDTGRVYAMKTLQKAEMLKRDQLAHVRAERDLLAESTSPWVVQLYYSFQDPLYLYLIMEFLPGGDLMTMLMKYDVFSEDVTRFYMAECILAIEAVHNLGFIHRDIKPDNILVDKNGHLKLSDFGLSTGLHKRTDGAYYQRLVEQELAPRNLARNSVEVNSIHLTMTRAETIATWKKNRRKLAYSTVGTPDYIAPEVFLMRGYGKECDWWSLGAIMFECLVGWPPFVSENASDTYKKIINWPEHLHFPEEVHLSRESEDLMRKLMSWADHRPPVHQIRAHPLFEGVGWDMLRFCQAPRAPTLRSITDTSYFPTEEYADIPEQPIGVERLDPDKDLAFLGFTFKRFTGVQSAL</sequence>
<accession>A0ACB8S3M6</accession>
<keyword evidence="2" id="KW-1185">Reference proteome</keyword>
<dbReference type="EMBL" id="MU275861">
    <property type="protein sequence ID" value="KAI0050491.1"/>
    <property type="molecule type" value="Genomic_DNA"/>
</dbReference>
<protein>
    <submittedName>
        <fullName evidence="1">Kinase-like protein</fullName>
    </submittedName>
</protein>
<gene>
    <name evidence="1" type="ORF">FA95DRAFT_1603501</name>
</gene>
<name>A0ACB8S3M6_9AGAM</name>
<organism evidence="1 2">
    <name type="scientific">Auriscalpium vulgare</name>
    <dbReference type="NCBI Taxonomy" id="40419"/>
    <lineage>
        <taxon>Eukaryota</taxon>
        <taxon>Fungi</taxon>
        <taxon>Dikarya</taxon>
        <taxon>Basidiomycota</taxon>
        <taxon>Agaricomycotina</taxon>
        <taxon>Agaricomycetes</taxon>
        <taxon>Russulales</taxon>
        <taxon>Auriscalpiaceae</taxon>
        <taxon>Auriscalpium</taxon>
    </lineage>
</organism>
<comment type="caution">
    <text evidence="1">The sequence shown here is derived from an EMBL/GenBank/DDBJ whole genome shotgun (WGS) entry which is preliminary data.</text>
</comment>